<evidence type="ECO:0000313" key="2">
    <source>
        <dbReference type="Proteomes" id="UP001500751"/>
    </source>
</evidence>
<organism evidence="1 2">
    <name type="scientific">Catenulispora yoronensis</name>
    <dbReference type="NCBI Taxonomy" id="450799"/>
    <lineage>
        <taxon>Bacteria</taxon>
        <taxon>Bacillati</taxon>
        <taxon>Actinomycetota</taxon>
        <taxon>Actinomycetes</taxon>
        <taxon>Catenulisporales</taxon>
        <taxon>Catenulisporaceae</taxon>
        <taxon>Catenulispora</taxon>
    </lineage>
</organism>
<keyword evidence="2" id="KW-1185">Reference proteome</keyword>
<dbReference type="RefSeq" id="WP_344667895.1">
    <property type="nucleotide sequence ID" value="NZ_BAAAQN010000029.1"/>
</dbReference>
<dbReference type="SUPFAM" id="SSF48371">
    <property type="entry name" value="ARM repeat"/>
    <property type="match status" value="2"/>
</dbReference>
<reference evidence="2" key="1">
    <citation type="journal article" date="2019" name="Int. J. Syst. Evol. Microbiol.">
        <title>The Global Catalogue of Microorganisms (GCM) 10K type strain sequencing project: providing services to taxonomists for standard genome sequencing and annotation.</title>
        <authorList>
            <consortium name="The Broad Institute Genomics Platform"/>
            <consortium name="The Broad Institute Genome Sequencing Center for Infectious Disease"/>
            <person name="Wu L."/>
            <person name="Ma J."/>
        </authorList>
    </citation>
    <scope>NUCLEOTIDE SEQUENCE [LARGE SCALE GENOMIC DNA]</scope>
    <source>
        <strain evidence="2">JCM 16014</strain>
    </source>
</reference>
<dbReference type="SMART" id="SM00567">
    <property type="entry name" value="EZ_HEAT"/>
    <property type="match status" value="6"/>
</dbReference>
<accession>A0ABP5G8M0</accession>
<dbReference type="InterPro" id="IPR011989">
    <property type="entry name" value="ARM-like"/>
</dbReference>
<dbReference type="Proteomes" id="UP001500751">
    <property type="component" value="Unassembled WGS sequence"/>
</dbReference>
<evidence type="ECO:0008006" key="3">
    <source>
        <dbReference type="Google" id="ProtNLM"/>
    </source>
</evidence>
<dbReference type="Gene3D" id="1.25.10.10">
    <property type="entry name" value="Leucine-rich Repeat Variant"/>
    <property type="match status" value="3"/>
</dbReference>
<dbReference type="EMBL" id="BAAAQN010000029">
    <property type="protein sequence ID" value="GAA2040286.1"/>
    <property type="molecule type" value="Genomic_DNA"/>
</dbReference>
<evidence type="ECO:0000313" key="1">
    <source>
        <dbReference type="EMBL" id="GAA2040286.1"/>
    </source>
</evidence>
<dbReference type="PANTHER" id="PTHR12697">
    <property type="entry name" value="PBS LYASE HEAT-LIKE PROTEIN"/>
    <property type="match status" value="1"/>
</dbReference>
<dbReference type="PANTHER" id="PTHR12697:SF38">
    <property type="entry name" value="PBS LYASE HEAT DOMAIN PROTEIN REPEAT-CONTAINING PROTEIN"/>
    <property type="match status" value="1"/>
</dbReference>
<name>A0ABP5G8M0_9ACTN</name>
<dbReference type="InterPro" id="IPR016024">
    <property type="entry name" value="ARM-type_fold"/>
</dbReference>
<proteinExistence type="predicted"/>
<dbReference type="Pfam" id="PF13646">
    <property type="entry name" value="HEAT_2"/>
    <property type="match status" value="2"/>
</dbReference>
<protein>
    <recommendedName>
        <fullName evidence="3">HEAT repeat domain-containing protein</fullName>
    </recommendedName>
</protein>
<comment type="caution">
    <text evidence="1">The sequence shown here is derived from an EMBL/GenBank/DDBJ whole genome shotgun (WGS) entry which is preliminary data.</text>
</comment>
<sequence length="638" mass="68731">MRISRIRAFAHRDLRGLLNGGGGRRDVLILDHIEQVAALVAERTGGDAEMVAGVYVYGLVRCGTWKPDLLAAAGFAPRLILIAEATRLHPSTHHRFPAAVVAKAVLIKECIDVVGGYPAPTPQRRAENRVRADRPRLVVADAELVGKLIADLGHPDEETRLYATYALAWTRSAAAVEPLVAAWERLRASDDPENAKWEIGSVRRALSRSLAADTHLALALRLTDHEDPGVRWTAVEFLRTVDDPAARAAAVRHELQVLHPYLGLADTDPALTRPEAIGRLVELLTGKPDNLRVIEAMERIGDRTCLSALTKSLGWKVAGSVQTRADEAIRAIGGTDALGRAALAVVRDPEADPTRAAYLVGQLGLTEAIPDLLAILRKGRAGWSTAAAVLAAFGVVEAAPRIGEILGRILHQSSKIQSPLIRYLIRLGPEPAVDVLITAARTSRDKERDLAMDALARCTDPRAVELVVSAIFHDVIRMALVRPLAERGDPRVVDALIHVVNTSKDRRIREVATRGIQRAAQVDQQAVDDLMQRFHYGRGPRTAVAWLEGHRATPRTGQYPLSALSQACKDLDERVRAQAVKSLALIGTPRAFNLLRTLEDDPSRHVRACVAGALLAEAAAESGAGAGAGPESGAESAG</sequence>
<dbReference type="InterPro" id="IPR004155">
    <property type="entry name" value="PBS_lyase_HEAT"/>
</dbReference>
<gene>
    <name evidence="1" type="ORF">GCM10009839_48010</name>
</gene>